<feature type="region of interest" description="Disordered" evidence="1">
    <location>
        <begin position="1"/>
        <end position="25"/>
    </location>
</feature>
<dbReference type="Pfam" id="PF22942">
    <property type="entry name" value="DUF7025"/>
    <property type="match status" value="1"/>
</dbReference>
<feature type="compositionally biased region" description="Acidic residues" evidence="1">
    <location>
        <begin position="793"/>
        <end position="821"/>
    </location>
</feature>
<dbReference type="InterPro" id="IPR054289">
    <property type="entry name" value="DUF7025"/>
</dbReference>
<dbReference type="SUPFAM" id="SSF52540">
    <property type="entry name" value="P-loop containing nucleoside triphosphate hydrolases"/>
    <property type="match status" value="1"/>
</dbReference>
<feature type="domain" description="AAA+ ATPase" evidence="2">
    <location>
        <begin position="565"/>
        <end position="692"/>
    </location>
</feature>
<organism evidence="3 4">
    <name type="scientific">Monosporascus cannonballus</name>
    <dbReference type="NCBI Taxonomy" id="155416"/>
    <lineage>
        <taxon>Eukaryota</taxon>
        <taxon>Fungi</taxon>
        <taxon>Dikarya</taxon>
        <taxon>Ascomycota</taxon>
        <taxon>Pezizomycotina</taxon>
        <taxon>Sordariomycetes</taxon>
        <taxon>Xylariomycetidae</taxon>
        <taxon>Xylariales</taxon>
        <taxon>Xylariales incertae sedis</taxon>
        <taxon>Monosporascus</taxon>
    </lineage>
</organism>
<feature type="region of interest" description="Disordered" evidence="1">
    <location>
        <begin position="422"/>
        <end position="443"/>
    </location>
</feature>
<dbReference type="Proteomes" id="UP000294003">
    <property type="component" value="Unassembled WGS sequence"/>
</dbReference>
<dbReference type="PANTHER" id="PTHR46411">
    <property type="entry name" value="FAMILY ATPASE, PUTATIVE-RELATED"/>
    <property type="match status" value="1"/>
</dbReference>
<evidence type="ECO:0000259" key="2">
    <source>
        <dbReference type="SMART" id="SM00382"/>
    </source>
</evidence>
<dbReference type="InterPro" id="IPR027417">
    <property type="entry name" value="P-loop_NTPase"/>
</dbReference>
<dbReference type="EMBL" id="QJNS01000098">
    <property type="protein sequence ID" value="RYO87625.1"/>
    <property type="molecule type" value="Genomic_DNA"/>
</dbReference>
<feature type="region of interest" description="Disordered" evidence="1">
    <location>
        <begin position="789"/>
        <end position="821"/>
    </location>
</feature>
<accession>A0ABY0H9P7</accession>
<dbReference type="InterPro" id="IPR003959">
    <property type="entry name" value="ATPase_AAA_core"/>
</dbReference>
<gene>
    <name evidence="3" type="ORF">DL762_004169</name>
</gene>
<protein>
    <recommendedName>
        <fullName evidence="2">AAA+ ATPase domain-containing protein</fullName>
    </recommendedName>
</protein>
<dbReference type="InterPro" id="IPR056599">
    <property type="entry name" value="AAA_lid_fung"/>
</dbReference>
<dbReference type="SMART" id="SM00382">
    <property type="entry name" value="AAA"/>
    <property type="match status" value="1"/>
</dbReference>
<evidence type="ECO:0000313" key="3">
    <source>
        <dbReference type="EMBL" id="RYO87625.1"/>
    </source>
</evidence>
<keyword evidence="4" id="KW-1185">Reference proteome</keyword>
<feature type="compositionally biased region" description="Pro residues" evidence="1">
    <location>
        <begin position="429"/>
        <end position="439"/>
    </location>
</feature>
<dbReference type="Pfam" id="PF00004">
    <property type="entry name" value="AAA"/>
    <property type="match status" value="1"/>
</dbReference>
<evidence type="ECO:0000313" key="4">
    <source>
        <dbReference type="Proteomes" id="UP000294003"/>
    </source>
</evidence>
<dbReference type="Gene3D" id="3.40.50.300">
    <property type="entry name" value="P-loop containing nucleotide triphosphate hydrolases"/>
    <property type="match status" value="1"/>
</dbReference>
<reference evidence="3 4" key="1">
    <citation type="submission" date="2018-06" db="EMBL/GenBank/DDBJ databases">
        <title>Complete Genomes of Monosporascus.</title>
        <authorList>
            <person name="Robinson A.J."/>
            <person name="Natvig D.O."/>
        </authorList>
    </citation>
    <scope>NUCLEOTIDE SEQUENCE [LARGE SCALE GENOMIC DNA]</scope>
    <source>
        <strain evidence="3 4">CBS 609.92</strain>
    </source>
</reference>
<name>A0ABY0H9P7_9PEZI</name>
<dbReference type="PANTHER" id="PTHR46411:SF2">
    <property type="entry name" value="AAA+ ATPASE DOMAIN-CONTAINING PROTEIN"/>
    <property type="match status" value="1"/>
</dbReference>
<comment type="caution">
    <text evidence="3">The sequence shown here is derived from an EMBL/GenBank/DDBJ whole genome shotgun (WGS) entry which is preliminary data.</text>
</comment>
<dbReference type="InterPro" id="IPR003593">
    <property type="entry name" value="AAA+_ATPase"/>
</dbReference>
<dbReference type="Pfam" id="PF23232">
    <property type="entry name" value="AAA_lid_13"/>
    <property type="match status" value="1"/>
</dbReference>
<proteinExistence type="predicted"/>
<evidence type="ECO:0000256" key="1">
    <source>
        <dbReference type="SAM" id="MobiDB-lite"/>
    </source>
</evidence>
<sequence length="821" mass="92386">MDDNCSVTSFEELDKPSHGGFESSEERNIERLKALIARSAASGGSARELADNEVPDVCYVLQYKGWNGKHVDVRRSAEPMDIHLDGNSVEGVAPGKHKPILEIVTRVSTQLVNRSNRGWRNLQPHLPSPDYFGRSYPAPGYPQNGDDSDMQIAKVEHTTMVINSIHLVNALKAVVGYYPGTSFIGESVRVDAPYRVLIHHRAALARYRVSQPETHDEEYAVTTAKHIDVLLSFLDKTLGKQIREEEERHNSSTPKATFDNLWLLLKPGSVVYAEKDYKWTPFVVSSVVTPPGSGEEGPRPYTINCWNISYGGDRFTRFTIAFTIEPFTGEQAISSLRVIPEQFFRGEDGDMSPSDVAAEQIKLGKVVWELAKGPAYMSYDGGLVEKEDDEDEDSCWTGITGHMNGRVIVDCQGFTKYANRCPVNNNSNRPPPRPPVRPPHPNKDQLPYFAPRCGCSACNKDGSMEELSPFVGFEDLDPTYDDPPASDLYFLALSKTVSGFILNERRWGHFRVERLHEIKFDREAFKYLVLDDGIKLTVKALIGRFASANGRVSPWPSDFIRNKGQGRIFLLHGSPGVGKTCTAEATAELAQRPLLSLTSGDLTTKSETVERNLDYFLTLGERFGAMVLLDEADVYLETRRARDITRNGLVSIFLRALEYYRGVLFLTSNRVQTFDSAFTSRIHVALHYKPLTDGDREKIWLNSFERLERDSAGKVHVGVSAREYAYDSQDVLSLRWNGREIRNALQTVVALAEADAAEDEVDRVTVTDKHLRYVAKMSRGFKDFLRRSRGRDEDDYDDDDDDDNDDDDDQVNEELAADIYD</sequence>